<evidence type="ECO:0000256" key="2">
    <source>
        <dbReference type="ARBA" id="ARBA00022475"/>
    </source>
</evidence>
<dbReference type="InterPro" id="IPR038731">
    <property type="entry name" value="RgtA/B/C-like"/>
</dbReference>
<evidence type="ECO:0000256" key="1">
    <source>
        <dbReference type="ARBA" id="ARBA00004651"/>
    </source>
</evidence>
<accession>A0A2M7BFJ2</accession>
<name>A0A2M7BFJ2_9BACT</name>
<sequence length="540" mass="62681">MKRPTVTKKIKEIFILNRKEIVFIVLLLIVAAFFRFWHLGITQFITYDQARDFLIIKRMLVDYKLTLVGPTVLIPGVYLPPFYYYSLAPFLMLFRFHPLGADVYTALLGLGAIFIFYLLCREIFDKLTAALSSLVFAVLPVIVSTTRHAWNPNTAHFFSLFFGFFIFKFIKGNNWGWFYAACAVFGFSLNFHFSLLALAPLIVIAFFFVVRKTKNFFPKLIISLFCLLVFISPLFVFEIRHHFPISTNVLYFLTNSQGSGTGWFWSLGMSLKDIFRMPYLLFAGHLLPGVESVNPSAIVLLDKLPLFKTSSYFWENFYQGFSFLIVFLILLMTIISMLAKKIIKEKKGFYLILLWFLSGVGLRLILPSESFYYYQYNFLFPAVLFLLGNMAYVLSKKRSGLILVVVFISLISIFSFLSLLKLPKSLRSESFFQPAVKIIADDFSSDGSYYYVVAANNADPQRWDHNGLEYRYFLEAYFKLPVSNWDIEDYQQAEILYLIDEGDLKEPLNLGGMEMEAFAPQKIEKTWLTENERKIYKMTK</sequence>
<feature type="transmembrane region" description="Helical" evidence="8">
    <location>
        <begin position="99"/>
        <end position="117"/>
    </location>
</feature>
<evidence type="ECO:0000256" key="5">
    <source>
        <dbReference type="ARBA" id="ARBA00022692"/>
    </source>
</evidence>
<dbReference type="GO" id="GO:0016763">
    <property type="term" value="F:pentosyltransferase activity"/>
    <property type="evidence" value="ECO:0007669"/>
    <property type="project" value="TreeGrafter"/>
</dbReference>
<keyword evidence="4" id="KW-0808">Transferase</keyword>
<feature type="transmembrane region" description="Helical" evidence="8">
    <location>
        <begin position="176"/>
        <end position="209"/>
    </location>
</feature>
<keyword evidence="3" id="KW-0328">Glycosyltransferase</keyword>
<reference evidence="11" key="1">
    <citation type="submission" date="2017-09" db="EMBL/GenBank/DDBJ databases">
        <title>Depth-based differentiation of microbial function through sediment-hosted aquifers and enrichment of novel symbionts in the deep terrestrial subsurface.</title>
        <authorList>
            <person name="Probst A.J."/>
            <person name="Ladd B."/>
            <person name="Jarett J.K."/>
            <person name="Geller-Mcgrath D.E."/>
            <person name="Sieber C.M.K."/>
            <person name="Emerson J.B."/>
            <person name="Anantharaman K."/>
            <person name="Thomas B.C."/>
            <person name="Malmstrom R."/>
            <person name="Stieglmeier M."/>
            <person name="Klingl A."/>
            <person name="Woyke T."/>
            <person name="Ryan C.M."/>
            <person name="Banfield J.F."/>
        </authorList>
    </citation>
    <scope>NUCLEOTIDE SEQUENCE [LARGE SCALE GENOMIC DNA]</scope>
</reference>
<feature type="transmembrane region" description="Helical" evidence="8">
    <location>
        <begin position="321"/>
        <end position="339"/>
    </location>
</feature>
<dbReference type="EMBL" id="PEVC01000006">
    <property type="protein sequence ID" value="PIV01902.1"/>
    <property type="molecule type" value="Genomic_DNA"/>
</dbReference>
<gene>
    <name evidence="10" type="ORF">COS54_00210</name>
</gene>
<evidence type="ECO:0000259" key="9">
    <source>
        <dbReference type="Pfam" id="PF13231"/>
    </source>
</evidence>
<keyword evidence="2" id="KW-1003">Cell membrane</keyword>
<keyword evidence="7 8" id="KW-0472">Membrane</keyword>
<feature type="transmembrane region" description="Helical" evidence="8">
    <location>
        <begin position="123"/>
        <end position="142"/>
    </location>
</feature>
<proteinExistence type="predicted"/>
<feature type="transmembrane region" description="Helical" evidence="8">
    <location>
        <begin position="348"/>
        <end position="366"/>
    </location>
</feature>
<dbReference type="Pfam" id="PF13231">
    <property type="entry name" value="PMT_2"/>
    <property type="match status" value="1"/>
</dbReference>
<feature type="transmembrane region" description="Helical" evidence="8">
    <location>
        <begin position="65"/>
        <end position="87"/>
    </location>
</feature>
<evidence type="ECO:0000256" key="8">
    <source>
        <dbReference type="SAM" id="Phobius"/>
    </source>
</evidence>
<dbReference type="GO" id="GO:0010041">
    <property type="term" value="P:response to iron(III) ion"/>
    <property type="evidence" value="ECO:0007669"/>
    <property type="project" value="TreeGrafter"/>
</dbReference>
<feature type="transmembrane region" description="Helical" evidence="8">
    <location>
        <begin position="154"/>
        <end position="170"/>
    </location>
</feature>
<feature type="domain" description="Glycosyltransferase RgtA/B/C/D-like" evidence="9">
    <location>
        <begin position="80"/>
        <end position="233"/>
    </location>
</feature>
<feature type="transmembrane region" description="Helical" evidence="8">
    <location>
        <begin position="372"/>
        <end position="394"/>
    </location>
</feature>
<evidence type="ECO:0000256" key="3">
    <source>
        <dbReference type="ARBA" id="ARBA00022676"/>
    </source>
</evidence>
<evidence type="ECO:0000313" key="11">
    <source>
        <dbReference type="Proteomes" id="UP000229631"/>
    </source>
</evidence>
<dbReference type="InterPro" id="IPR050297">
    <property type="entry name" value="LipidA_mod_glycosyltrf_83"/>
</dbReference>
<keyword evidence="6 8" id="KW-1133">Transmembrane helix</keyword>
<dbReference type="AlphaFoldDB" id="A0A2M7BFJ2"/>
<dbReference type="Proteomes" id="UP000229631">
    <property type="component" value="Unassembled WGS sequence"/>
</dbReference>
<evidence type="ECO:0000313" key="10">
    <source>
        <dbReference type="EMBL" id="PIV01902.1"/>
    </source>
</evidence>
<feature type="transmembrane region" description="Helical" evidence="8">
    <location>
        <begin position="216"/>
        <end position="237"/>
    </location>
</feature>
<dbReference type="PANTHER" id="PTHR33908:SF3">
    <property type="entry name" value="UNDECAPRENYL PHOSPHATE-ALPHA-4-AMINO-4-DEOXY-L-ARABINOSE ARABINOSYL TRANSFERASE"/>
    <property type="match status" value="1"/>
</dbReference>
<protein>
    <recommendedName>
        <fullName evidence="9">Glycosyltransferase RgtA/B/C/D-like domain-containing protein</fullName>
    </recommendedName>
</protein>
<evidence type="ECO:0000256" key="4">
    <source>
        <dbReference type="ARBA" id="ARBA00022679"/>
    </source>
</evidence>
<dbReference type="GO" id="GO:0005886">
    <property type="term" value="C:plasma membrane"/>
    <property type="evidence" value="ECO:0007669"/>
    <property type="project" value="UniProtKB-SubCell"/>
</dbReference>
<feature type="transmembrane region" description="Helical" evidence="8">
    <location>
        <begin position="401"/>
        <end position="420"/>
    </location>
</feature>
<dbReference type="PANTHER" id="PTHR33908">
    <property type="entry name" value="MANNOSYLTRANSFERASE YKCB-RELATED"/>
    <property type="match status" value="1"/>
</dbReference>
<keyword evidence="5 8" id="KW-0812">Transmembrane</keyword>
<organism evidence="10 11">
    <name type="scientific">Candidatus Shapirobacteria bacterium CG03_land_8_20_14_0_80_39_12</name>
    <dbReference type="NCBI Taxonomy" id="1974879"/>
    <lineage>
        <taxon>Bacteria</taxon>
        <taxon>Candidatus Shapironibacteriota</taxon>
    </lineage>
</organism>
<comment type="caution">
    <text evidence="10">The sequence shown here is derived from an EMBL/GenBank/DDBJ whole genome shotgun (WGS) entry which is preliminary data.</text>
</comment>
<feature type="transmembrane region" description="Helical" evidence="8">
    <location>
        <begin position="21"/>
        <end position="45"/>
    </location>
</feature>
<evidence type="ECO:0000256" key="6">
    <source>
        <dbReference type="ARBA" id="ARBA00022989"/>
    </source>
</evidence>
<dbReference type="GO" id="GO:0009103">
    <property type="term" value="P:lipopolysaccharide biosynthetic process"/>
    <property type="evidence" value="ECO:0007669"/>
    <property type="project" value="UniProtKB-ARBA"/>
</dbReference>
<comment type="subcellular location">
    <subcellularLocation>
        <location evidence="1">Cell membrane</location>
        <topology evidence="1">Multi-pass membrane protein</topology>
    </subcellularLocation>
</comment>
<evidence type="ECO:0000256" key="7">
    <source>
        <dbReference type="ARBA" id="ARBA00023136"/>
    </source>
</evidence>